<keyword evidence="1" id="KW-0472">Membrane</keyword>
<evidence type="ECO:0000256" key="1">
    <source>
        <dbReference type="SAM" id="Phobius"/>
    </source>
</evidence>
<evidence type="ECO:0000313" key="3">
    <source>
        <dbReference type="Proteomes" id="UP000067325"/>
    </source>
</evidence>
<name>A0A088NAR8_9GAMM</name>
<proteinExistence type="predicted"/>
<dbReference type="EMBL" id="CP008985">
    <property type="protein sequence ID" value="AIN47218.1"/>
    <property type="molecule type" value="Genomic_DNA"/>
</dbReference>
<protein>
    <submittedName>
        <fullName evidence="2">Uncharacterized protein</fullName>
    </submittedName>
</protein>
<dbReference type="Proteomes" id="UP000067325">
    <property type="component" value="Chromosome"/>
</dbReference>
<keyword evidence="1" id="KW-1133">Transmembrane helix</keyword>
<keyword evidence="1" id="KW-0812">Transmembrane</keyword>
<dbReference type="KEGG" id="bcib:IM45_688"/>
<gene>
    <name evidence="2" type="ORF">IM45_688</name>
</gene>
<evidence type="ECO:0000313" key="2">
    <source>
        <dbReference type="EMBL" id="AIN47218.1"/>
    </source>
</evidence>
<feature type="transmembrane region" description="Helical" evidence="1">
    <location>
        <begin position="7"/>
        <end position="29"/>
    </location>
</feature>
<reference evidence="2 3" key="1">
    <citation type="journal article" date="2014" name="MBio">
        <title>Differential genome evolution between companion symbionts in an insect-bacterial symbiosis.</title>
        <authorList>
            <person name="Bennett G.M."/>
            <person name="McCutcheon J.P."/>
            <person name="MacDonald B.R."/>
            <person name="Romanovicz D."/>
            <person name="Moran N.A."/>
        </authorList>
    </citation>
    <scope>NUCLEOTIDE SEQUENCE [LARGE SCALE GENOMIC DNA]</scope>
    <source>
        <strain evidence="2 3">BGSS</strain>
    </source>
</reference>
<organism evidence="2 3">
    <name type="scientific">Candidatus Palibaumannia cicadellinicola</name>
    <dbReference type="NCBI Taxonomy" id="186490"/>
    <lineage>
        <taxon>Bacteria</taxon>
        <taxon>Pseudomonadati</taxon>
        <taxon>Pseudomonadota</taxon>
        <taxon>Gammaproteobacteria</taxon>
        <taxon>Candidatus Palibaumannia</taxon>
    </lineage>
</organism>
<dbReference type="AlphaFoldDB" id="A0A088NAR8"/>
<sequence length="36" mass="4162">MLVCHKFILLLGIVIVNWLQISQSAYIYADETDTFC</sequence>
<accession>A0A088NAR8</accession>